<feature type="compositionally biased region" description="Basic and acidic residues" evidence="1">
    <location>
        <begin position="519"/>
        <end position="530"/>
    </location>
</feature>
<gene>
    <name evidence="2" type="ORF">HV245_20875</name>
</gene>
<dbReference type="AlphaFoldDB" id="A0A7W3G0Z2"/>
<dbReference type="Proteomes" id="UP000518474">
    <property type="component" value="Unassembled WGS sequence"/>
</dbReference>
<reference evidence="2 3" key="1">
    <citation type="submission" date="2020-06" db="EMBL/GenBank/DDBJ databases">
        <title>REHAB project genomes.</title>
        <authorList>
            <person name="Shaw L.P."/>
        </authorList>
    </citation>
    <scope>NUCLEOTIDE SEQUENCE [LARGE SCALE GENOMIC DNA]</scope>
    <source>
        <strain evidence="2 3">RHBSTW-00604</strain>
    </source>
</reference>
<evidence type="ECO:0000256" key="1">
    <source>
        <dbReference type="SAM" id="MobiDB-lite"/>
    </source>
</evidence>
<evidence type="ECO:0000313" key="3">
    <source>
        <dbReference type="Proteomes" id="UP000518474"/>
    </source>
</evidence>
<organism evidence="2 3">
    <name type="scientific">Escherichia marmotae</name>
    <dbReference type="NCBI Taxonomy" id="1499973"/>
    <lineage>
        <taxon>Bacteria</taxon>
        <taxon>Pseudomonadati</taxon>
        <taxon>Pseudomonadota</taxon>
        <taxon>Gammaproteobacteria</taxon>
        <taxon>Enterobacterales</taxon>
        <taxon>Enterobacteriaceae</taxon>
        <taxon>Escherichia</taxon>
    </lineage>
</organism>
<dbReference type="EMBL" id="JABXPT010000014">
    <property type="protein sequence ID" value="MBA7900572.1"/>
    <property type="molecule type" value="Genomic_DNA"/>
</dbReference>
<evidence type="ECO:0000313" key="2">
    <source>
        <dbReference type="EMBL" id="MBA7900572.1"/>
    </source>
</evidence>
<protein>
    <submittedName>
        <fullName evidence="2">Phage portal protein</fullName>
    </submittedName>
</protein>
<dbReference type="RefSeq" id="WP_181479375.1">
    <property type="nucleotide sequence ID" value="NZ_CP056699.1"/>
</dbReference>
<comment type="caution">
    <text evidence="2">The sequence shown here is derived from an EMBL/GenBank/DDBJ whole genome shotgun (WGS) entry which is preliminary data.</text>
</comment>
<sequence>MATKDKNKGFLSALKKAFSGGDVTPADPVVFASGHSVVARSGLSALRPGILGSNSDGMTSAADTVSISAELPSDRLQKYNILETMAKSPTISTALNIHIAHSLAPSKKTGLAFILAPKNGADKEAVSRCEELTADLSSMINDGLPSWAMIMAIFGVSYIRPYAEQGKGITGIESSYYTLPHFVQEFYRGSQLVGFSGDYILDTHTLRRVITEPWNLVSMKNPYWTPQHKVMPVTYGTKGYSLLSEQQDKPLMETQNYGTSFLEYSYEPYLNLCAALAALKATRNNAAKIDRLIALTTNTIDPVNAANYTRGVSQALKRHSDLVAQRSINSNALPSVLNHLIPVMGDGKNGITIDTQSIPADISGIEDVMFHLRQLAASLGIDATMLGWADQMSGGLGEGGWQQTAIQAALRANWIRQAAQRTIYRLHDIHLAYKYGKVYTEKNRPYDVQFNSMNTAIQEEENRELDARVNFVAVISQIMDQIQNNPKLAGSDAFMRYLFTEQLRIDDDTLNTMIKEFKANESEQNNEHGMYESAPLSSGDDPENWTQEQLINFAKFVMSNN</sequence>
<feature type="region of interest" description="Disordered" evidence="1">
    <location>
        <begin position="519"/>
        <end position="542"/>
    </location>
</feature>
<accession>A0A7W3G0Z2</accession>
<name>A0A7W3G0Z2_9ESCH</name>
<proteinExistence type="predicted"/>